<protein>
    <recommendedName>
        <fullName evidence="4">Dodecin domain-containing protein</fullName>
    </recommendedName>
</protein>
<dbReference type="Proteomes" id="UP001460888">
    <property type="component" value="Unassembled WGS sequence"/>
</dbReference>
<dbReference type="RefSeq" id="WP_353112183.1">
    <property type="nucleotide sequence ID" value="NZ_APND01000004.1"/>
</dbReference>
<evidence type="ECO:0000313" key="2">
    <source>
        <dbReference type="EMBL" id="MES1930199.1"/>
    </source>
</evidence>
<dbReference type="InterPro" id="IPR025543">
    <property type="entry name" value="Dodecin-like"/>
</dbReference>
<sequence>MSFAKVIEMSAHSTESFQDAAKRGAEKAKERLDHVQSIWVKDHEITMNDGQVTGYKVHLKVTFEMRD</sequence>
<dbReference type="EMBL" id="APND01000004">
    <property type="protein sequence ID" value="MES1930199.1"/>
    <property type="molecule type" value="Genomic_DNA"/>
</dbReference>
<reference evidence="2 3" key="1">
    <citation type="submission" date="2013-03" db="EMBL/GenBank/DDBJ databases">
        <title>Salinisphaera dokdonensis CL-ES53 Genome Sequencing.</title>
        <authorList>
            <person name="Li C."/>
            <person name="Lai Q."/>
            <person name="Shao Z."/>
        </authorList>
    </citation>
    <scope>NUCLEOTIDE SEQUENCE [LARGE SCALE GENOMIC DNA]</scope>
    <source>
        <strain evidence="2 3">CL-ES53</strain>
    </source>
</reference>
<keyword evidence="3" id="KW-1185">Reference proteome</keyword>
<dbReference type="InterPro" id="IPR009923">
    <property type="entry name" value="Dodecin"/>
</dbReference>
<name>A0ABV2B2T2_9GAMM</name>
<dbReference type="SUPFAM" id="SSF89807">
    <property type="entry name" value="Dodecin-like"/>
    <property type="match status" value="1"/>
</dbReference>
<feature type="region of interest" description="Disordered" evidence="1">
    <location>
        <begin position="1"/>
        <end position="25"/>
    </location>
</feature>
<evidence type="ECO:0008006" key="4">
    <source>
        <dbReference type="Google" id="ProtNLM"/>
    </source>
</evidence>
<gene>
    <name evidence="2" type="ORF">SADO_13128</name>
</gene>
<dbReference type="Pfam" id="PF07311">
    <property type="entry name" value="Dodecin"/>
    <property type="match status" value="1"/>
</dbReference>
<comment type="caution">
    <text evidence="2">The sequence shown here is derived from an EMBL/GenBank/DDBJ whole genome shotgun (WGS) entry which is preliminary data.</text>
</comment>
<dbReference type="Gene3D" id="3.30.1660.10">
    <property type="entry name" value="Flavin-binding protein dodecin"/>
    <property type="match status" value="1"/>
</dbReference>
<accession>A0ABV2B2T2</accession>
<dbReference type="InterPro" id="IPR036694">
    <property type="entry name" value="Dodecin-like_sf"/>
</dbReference>
<evidence type="ECO:0000313" key="3">
    <source>
        <dbReference type="Proteomes" id="UP001460888"/>
    </source>
</evidence>
<evidence type="ECO:0000256" key="1">
    <source>
        <dbReference type="SAM" id="MobiDB-lite"/>
    </source>
</evidence>
<organism evidence="2 3">
    <name type="scientific">Salinisphaera dokdonensis CL-ES53</name>
    <dbReference type="NCBI Taxonomy" id="1304272"/>
    <lineage>
        <taxon>Bacteria</taxon>
        <taxon>Pseudomonadati</taxon>
        <taxon>Pseudomonadota</taxon>
        <taxon>Gammaproteobacteria</taxon>
        <taxon>Salinisphaerales</taxon>
        <taxon>Salinisphaeraceae</taxon>
        <taxon>Salinisphaera</taxon>
    </lineage>
</organism>
<proteinExistence type="predicted"/>